<name>A0ABP9JL58_9MICO</name>
<evidence type="ECO:0008006" key="3">
    <source>
        <dbReference type="Google" id="ProtNLM"/>
    </source>
</evidence>
<dbReference type="Proteomes" id="UP001500427">
    <property type="component" value="Unassembled WGS sequence"/>
</dbReference>
<keyword evidence="2" id="KW-1185">Reference proteome</keyword>
<gene>
    <name evidence="1" type="ORF">GCM10023258_36510</name>
</gene>
<dbReference type="SUPFAM" id="SSF55961">
    <property type="entry name" value="Bet v1-like"/>
    <property type="match status" value="1"/>
</dbReference>
<dbReference type="EMBL" id="BAABIW010000026">
    <property type="protein sequence ID" value="GAA5035038.1"/>
    <property type="molecule type" value="Genomic_DNA"/>
</dbReference>
<dbReference type="Gene3D" id="3.30.530.20">
    <property type="match status" value="1"/>
</dbReference>
<dbReference type="InterPro" id="IPR019587">
    <property type="entry name" value="Polyketide_cyclase/dehydratase"/>
</dbReference>
<dbReference type="Pfam" id="PF10604">
    <property type="entry name" value="Polyketide_cyc2"/>
    <property type="match status" value="1"/>
</dbReference>
<comment type="caution">
    <text evidence="1">The sequence shown here is derived from an EMBL/GenBank/DDBJ whole genome shotgun (WGS) entry which is preliminary data.</text>
</comment>
<dbReference type="InterPro" id="IPR023393">
    <property type="entry name" value="START-like_dom_sf"/>
</dbReference>
<organism evidence="1 2">
    <name type="scientific">Terrabacter aeriphilus</name>
    <dbReference type="NCBI Taxonomy" id="515662"/>
    <lineage>
        <taxon>Bacteria</taxon>
        <taxon>Bacillati</taxon>
        <taxon>Actinomycetota</taxon>
        <taxon>Actinomycetes</taxon>
        <taxon>Micrococcales</taxon>
        <taxon>Intrasporangiaceae</taxon>
        <taxon>Terrabacter</taxon>
    </lineage>
</organism>
<evidence type="ECO:0000313" key="1">
    <source>
        <dbReference type="EMBL" id="GAA5035038.1"/>
    </source>
</evidence>
<evidence type="ECO:0000313" key="2">
    <source>
        <dbReference type="Proteomes" id="UP001500427"/>
    </source>
</evidence>
<accession>A0ABP9JL58</accession>
<protein>
    <recommendedName>
        <fullName evidence="3">Polyketide cyclase / dehydrase and lipid transport</fullName>
    </recommendedName>
</protein>
<sequence length="165" mass="17559">MARLEKRWDARRTGLEPISCEVSTTVAASRERVWTFLVHPRSAQLLDPTVVKAFRVPGTPMAGVGEQHCTVLRQGDILAAHLTELVAIDAPRSIAFRSLTVPGGFLSSYGLEEVHGGCLLTYRVEGQVAAGSGAAAERAARSNATEALTMLRAVVESGAILPPPD</sequence>
<reference evidence="2" key="1">
    <citation type="journal article" date="2019" name="Int. J. Syst. Evol. Microbiol.">
        <title>The Global Catalogue of Microorganisms (GCM) 10K type strain sequencing project: providing services to taxonomists for standard genome sequencing and annotation.</title>
        <authorList>
            <consortium name="The Broad Institute Genomics Platform"/>
            <consortium name="The Broad Institute Genome Sequencing Center for Infectious Disease"/>
            <person name="Wu L."/>
            <person name="Ma J."/>
        </authorList>
    </citation>
    <scope>NUCLEOTIDE SEQUENCE [LARGE SCALE GENOMIC DNA]</scope>
    <source>
        <strain evidence="2">JCM 17687</strain>
    </source>
</reference>
<proteinExistence type="predicted"/>